<name>A0A8S1M1M1_9CILI</name>
<dbReference type="AlphaFoldDB" id="A0A8S1M1M1"/>
<evidence type="ECO:0000313" key="1">
    <source>
        <dbReference type="EMBL" id="CAD8073449.1"/>
    </source>
</evidence>
<gene>
    <name evidence="1" type="ORF">PSON_ATCC_30995.1.T0300340</name>
</gene>
<accession>A0A8S1M1M1</accession>
<keyword evidence="2" id="KW-1185">Reference proteome</keyword>
<proteinExistence type="predicted"/>
<protein>
    <submittedName>
        <fullName evidence="1">Uncharacterized protein</fullName>
    </submittedName>
</protein>
<sequence length="158" mass="19786">MLFLSLNVQYVFRVAKFKRIIQKIIKQTHEEEYQRMIRMKKSNNMSLRKEIKQGIIMNWNMIMIQTERFDEIKQIMSIRTLFRKTKMKDIQEQVWTKKLMRKFKNYHKTKEFIRRRINQTKILNTKWNTQPKENKFQFFRFKVNQDLIVGKQQIYQIQ</sequence>
<evidence type="ECO:0000313" key="2">
    <source>
        <dbReference type="Proteomes" id="UP000692954"/>
    </source>
</evidence>
<comment type="caution">
    <text evidence="1">The sequence shown here is derived from an EMBL/GenBank/DDBJ whole genome shotgun (WGS) entry which is preliminary data.</text>
</comment>
<organism evidence="1 2">
    <name type="scientific">Paramecium sonneborni</name>
    <dbReference type="NCBI Taxonomy" id="65129"/>
    <lineage>
        <taxon>Eukaryota</taxon>
        <taxon>Sar</taxon>
        <taxon>Alveolata</taxon>
        <taxon>Ciliophora</taxon>
        <taxon>Intramacronucleata</taxon>
        <taxon>Oligohymenophorea</taxon>
        <taxon>Peniculida</taxon>
        <taxon>Parameciidae</taxon>
        <taxon>Paramecium</taxon>
    </lineage>
</organism>
<dbReference type="Proteomes" id="UP000692954">
    <property type="component" value="Unassembled WGS sequence"/>
</dbReference>
<reference evidence="1" key="1">
    <citation type="submission" date="2021-01" db="EMBL/GenBank/DDBJ databases">
        <authorList>
            <consortium name="Genoscope - CEA"/>
            <person name="William W."/>
        </authorList>
    </citation>
    <scope>NUCLEOTIDE SEQUENCE</scope>
</reference>
<dbReference type="EMBL" id="CAJJDN010000030">
    <property type="protein sequence ID" value="CAD8073449.1"/>
    <property type="molecule type" value="Genomic_DNA"/>
</dbReference>